<evidence type="ECO:0000256" key="1">
    <source>
        <dbReference type="SAM" id="MobiDB-lite"/>
    </source>
</evidence>
<organism evidence="3 4">
    <name type="scientific">Neospora caninum (strain Liverpool)</name>
    <dbReference type="NCBI Taxonomy" id="572307"/>
    <lineage>
        <taxon>Eukaryota</taxon>
        <taxon>Sar</taxon>
        <taxon>Alveolata</taxon>
        <taxon>Apicomplexa</taxon>
        <taxon>Conoidasida</taxon>
        <taxon>Coccidia</taxon>
        <taxon>Eucoccidiorida</taxon>
        <taxon>Eimeriorina</taxon>
        <taxon>Sarcocystidae</taxon>
        <taxon>Neospora</taxon>
    </lineage>
</organism>
<keyword evidence="2" id="KW-0472">Membrane</keyword>
<feature type="region of interest" description="Disordered" evidence="1">
    <location>
        <begin position="536"/>
        <end position="563"/>
    </location>
</feature>
<proteinExistence type="predicted"/>
<evidence type="ECO:0000313" key="3">
    <source>
        <dbReference type="EMBL" id="CBZ51309.1"/>
    </source>
</evidence>
<accession>F0VAQ1</accession>
<evidence type="ECO:0008006" key="5">
    <source>
        <dbReference type="Google" id="ProtNLM"/>
    </source>
</evidence>
<dbReference type="VEuPathDB" id="ToxoDB:NCLIV_043750"/>
<dbReference type="OMA" id="IDRWWSA"/>
<feature type="compositionally biased region" description="Basic and acidic residues" evidence="1">
    <location>
        <begin position="540"/>
        <end position="558"/>
    </location>
</feature>
<keyword evidence="2" id="KW-0812">Transmembrane</keyword>
<gene>
    <name evidence="3" type="ORF">NCLIV_043750</name>
</gene>
<dbReference type="EMBL" id="FR823385">
    <property type="protein sequence ID" value="CBZ51309.1"/>
    <property type="molecule type" value="Genomic_DNA"/>
</dbReference>
<feature type="transmembrane region" description="Helical" evidence="2">
    <location>
        <begin position="42"/>
        <end position="62"/>
    </location>
</feature>
<dbReference type="AlphaFoldDB" id="F0VAQ1"/>
<dbReference type="OrthoDB" id="331401at2759"/>
<dbReference type="Proteomes" id="UP000007494">
    <property type="component" value="Chromosome IX"/>
</dbReference>
<dbReference type="eggNOG" id="ENOG502SX4T">
    <property type="taxonomic scope" value="Eukaryota"/>
</dbReference>
<evidence type="ECO:0000256" key="2">
    <source>
        <dbReference type="SAM" id="Phobius"/>
    </source>
</evidence>
<reference evidence="4" key="1">
    <citation type="journal article" date="2012" name="PLoS Pathog.">
        <title>Comparative genomics of the apicomplexan parasites Toxoplasma gondii and Neospora caninum: Coccidia differing in host range and transmission strategy.</title>
        <authorList>
            <person name="Reid A.J."/>
            <person name="Vermont S.J."/>
            <person name="Cotton J.A."/>
            <person name="Harris D."/>
            <person name="Hill-Cawthorne G.A."/>
            <person name="Konen-Waisman S."/>
            <person name="Latham S.M."/>
            <person name="Mourier T."/>
            <person name="Norton R."/>
            <person name="Quail M.A."/>
            <person name="Sanders M."/>
            <person name="Shanmugam D."/>
            <person name="Sohal A."/>
            <person name="Wasmuth J.D."/>
            <person name="Brunk B."/>
            <person name="Grigg M.E."/>
            <person name="Howard J.C."/>
            <person name="Parkinson J."/>
            <person name="Roos D.S."/>
            <person name="Trees A.J."/>
            <person name="Berriman M."/>
            <person name="Pain A."/>
            <person name="Wastling J.M."/>
        </authorList>
    </citation>
    <scope>NUCLEOTIDE SEQUENCE [LARGE SCALE GENOMIC DNA]</scope>
    <source>
        <strain evidence="4">Liverpool</strain>
    </source>
</reference>
<protein>
    <recommendedName>
        <fullName evidence="5">Transmembrane protein</fullName>
    </recommendedName>
</protein>
<feature type="region of interest" description="Disordered" evidence="1">
    <location>
        <begin position="302"/>
        <end position="324"/>
    </location>
</feature>
<keyword evidence="2" id="KW-1133">Transmembrane helix</keyword>
<dbReference type="InParanoid" id="F0VAQ1"/>
<keyword evidence="4" id="KW-1185">Reference proteome</keyword>
<dbReference type="RefSeq" id="XP_003881342.1">
    <property type="nucleotide sequence ID" value="XM_003881293.1"/>
</dbReference>
<name>F0VAQ1_NEOCL</name>
<dbReference type="GeneID" id="13440294"/>
<evidence type="ECO:0000313" key="4">
    <source>
        <dbReference type="Proteomes" id="UP000007494"/>
    </source>
</evidence>
<sequence>MRFSAIATGVVAAPACIALQVKKPPARILTPAGIVIRFLSSYFVLLIFALGAVPFSNLLALVPHLVGVRADSACASGVDVSRCCCTLLHATVPSHINTRPSVFSHSVLNFVNAPPEYLPAPVPEAEVVLNRPKIATLLRLLWLLPRQYQRGSAAFIPGPVPCPLPSPKRVFGSFEAPTHEQLRVEKQYAEFVARQESEIIDRATACAAQFDQPLVNAAAAGVDTAAGKALQAIAYDEELGADLRRLKKLADEKDDEALRVLHEHLSVAISPARLPGPGAPPLASGPLGVSEQKHSVTAQQPFAEGAADREAAVSSDTGEAIANQEKAKTTKKLVWLPFYRQRAKSRHESAASLVRDVCRSPLTRFNRLLIAEAIDRWWSAWQDRRLAGVVTKKLGRLKCLGRQFKASGIPPEKLLEENAFEQYRMFDDLPHTRFVANYMRRHSCPWQPPPHSSSCGVSSDKEGALTNNQPWIGYQGSVGRRPGIADGAASTGDENGQKRRQTLKRAAFEELKALGILESDGSLDLNLLKELYRTHPAAPPRDEKTEGRRRSLPADKMSRHERHQQIKYRHAAVGLSLPAAAREVKTLEVWERREDSEDVGGRIARATGVFDALMREEFPHYEPVRDVFKLAIEIVDLHYFFVGAEGFLEAEYRHHTIKRELRKLYLEWLRLGMPEDAKKRKYRHTVNNALGDYAAKWKVGLI</sequence>